<keyword evidence="1" id="KW-1133">Transmembrane helix</keyword>
<gene>
    <name evidence="2" type="ORF">CWATWH0005_1127</name>
</gene>
<proteinExistence type="predicted"/>
<evidence type="ECO:0000313" key="2">
    <source>
        <dbReference type="EMBL" id="CCQ56398.1"/>
    </source>
</evidence>
<keyword evidence="1" id="KW-0472">Membrane</keyword>
<comment type="caution">
    <text evidence="2">The sequence shown here is derived from an EMBL/GenBank/DDBJ whole genome shotgun (WGS) entry which is preliminary data.</text>
</comment>
<name>T2ITR5_CROWT</name>
<feature type="transmembrane region" description="Helical" evidence="1">
    <location>
        <begin position="16"/>
        <end position="38"/>
    </location>
</feature>
<evidence type="ECO:0000256" key="1">
    <source>
        <dbReference type="SAM" id="Phobius"/>
    </source>
</evidence>
<evidence type="ECO:0000313" key="3">
    <source>
        <dbReference type="Proteomes" id="UP000017981"/>
    </source>
</evidence>
<dbReference type="Proteomes" id="UP000017981">
    <property type="component" value="Unassembled WGS sequence"/>
</dbReference>
<reference evidence="2 3" key="1">
    <citation type="submission" date="2013-01" db="EMBL/GenBank/DDBJ databases">
        <authorList>
            <person name="Bench S."/>
        </authorList>
    </citation>
    <scope>NUCLEOTIDE SEQUENCE [LARGE SCALE GENOMIC DNA]</scope>
    <source>
        <strain evidence="2 3">WH 0005</strain>
    </source>
</reference>
<accession>T2ITR5</accession>
<dbReference type="EMBL" id="CAQL01000621">
    <property type="protein sequence ID" value="CCQ56398.1"/>
    <property type="molecule type" value="Genomic_DNA"/>
</dbReference>
<keyword evidence="1" id="KW-0812">Transmembrane</keyword>
<sequence length="40" mass="4777">MWRDELNGWLIARDSYSFINFLIILSTKDILLFGTFVYGF</sequence>
<dbReference type="AlphaFoldDB" id="T2ITR5"/>
<reference evidence="2 3" key="2">
    <citation type="submission" date="2013-09" db="EMBL/GenBank/DDBJ databases">
        <title>Whole genome comparison of six Crocosphaera watsonii strains with differing phenotypes.</title>
        <authorList>
            <person name="Bench S.R."/>
            <person name="Heller P."/>
            <person name="Frank I."/>
            <person name="Arciniega M."/>
            <person name="Shilova I.N."/>
            <person name="Zehr J.P."/>
        </authorList>
    </citation>
    <scope>NUCLEOTIDE SEQUENCE [LARGE SCALE GENOMIC DNA]</scope>
    <source>
        <strain evidence="2 3">WH 0005</strain>
    </source>
</reference>
<organism evidence="2 3">
    <name type="scientific">Crocosphaera watsonii WH 0005</name>
    <dbReference type="NCBI Taxonomy" id="423472"/>
    <lineage>
        <taxon>Bacteria</taxon>
        <taxon>Bacillati</taxon>
        <taxon>Cyanobacteriota</taxon>
        <taxon>Cyanophyceae</taxon>
        <taxon>Oscillatoriophycideae</taxon>
        <taxon>Chroococcales</taxon>
        <taxon>Aphanothecaceae</taxon>
        <taxon>Crocosphaera</taxon>
    </lineage>
</organism>
<protein>
    <submittedName>
        <fullName evidence="2">Uncharacterized protein</fullName>
    </submittedName>
</protein>